<dbReference type="Proteomes" id="UP001652660">
    <property type="component" value="Chromosome 7e"/>
</dbReference>
<dbReference type="Pfam" id="PF05970">
    <property type="entry name" value="PIF1"/>
    <property type="match status" value="1"/>
</dbReference>
<dbReference type="Gene3D" id="3.40.50.300">
    <property type="entry name" value="P-loop containing nucleotide triphosphate hydrolases"/>
    <property type="match status" value="2"/>
</dbReference>
<keyword evidence="1" id="KW-0547">Nucleotide-binding</keyword>
<keyword evidence="1" id="KW-0233">DNA recombination</keyword>
<dbReference type="RefSeq" id="XP_071916266.1">
    <property type="nucleotide sequence ID" value="XM_072060165.1"/>
</dbReference>
<dbReference type="InterPro" id="IPR010285">
    <property type="entry name" value="DNA_helicase_pif1-like_DEAD"/>
</dbReference>
<comment type="catalytic activity">
    <reaction evidence="1">
        <text>ATP + H2O = ADP + phosphate + H(+)</text>
        <dbReference type="Rhea" id="RHEA:13065"/>
        <dbReference type="ChEBI" id="CHEBI:15377"/>
        <dbReference type="ChEBI" id="CHEBI:15378"/>
        <dbReference type="ChEBI" id="CHEBI:30616"/>
        <dbReference type="ChEBI" id="CHEBI:43474"/>
        <dbReference type="ChEBI" id="CHEBI:456216"/>
        <dbReference type="EC" id="5.6.2.3"/>
    </reaction>
</comment>
<dbReference type="PANTHER" id="PTHR10492:SF100">
    <property type="entry name" value="ATP-DEPENDENT DNA HELICASE"/>
    <property type="match status" value="1"/>
</dbReference>
<sequence>MGKHIGDYHLVPDDHLFTDHERFAKEIESEWNIPFTDDDLLTVYQLNAGQQAAYNAIISDIYSPDGKSFFVDGPGGTGKTFLYRALLTTLRTQGHIALAIASSGVAAFILPGGRTAHSRFKIPLDASNTKTFQISKQSSTAKLIVMAKLILWDEASMAKRDTIEAFDLLLKDIMDSDKPFGGKVVIFGGDFRQTLPVIQNATRDIQVQASFVNSTLWGSLQKITLTENMLIESVFSDLRLYSLDPYLMINRCILSAINSAVDDVNQMIINRFPGQPYTYTSTDRTLNERDQRDYEDFLNSLNPKGLPPHKLILKDNCPVILLRNLNPAEGLCNGTCLICKELGKNTICAEIAIGQHRGKKVLFPRIPLQSADSEKNGIPFKRTQFPIKLCFAMTINKSQGQTLDYVGIYLREPVFSQGQLYIALSRAKTSTAVKVLIVPGTYSDSVTCGKMRNVVYREVL</sequence>
<keyword evidence="1" id="KW-0378">Hydrolase</keyword>
<keyword evidence="1" id="KW-0067">ATP-binding</keyword>
<keyword evidence="1" id="KW-0347">Helicase</keyword>
<organism evidence="4 5">
    <name type="scientific">Coffea arabica</name>
    <name type="common">Arabian coffee</name>
    <dbReference type="NCBI Taxonomy" id="13443"/>
    <lineage>
        <taxon>Eukaryota</taxon>
        <taxon>Viridiplantae</taxon>
        <taxon>Streptophyta</taxon>
        <taxon>Embryophyta</taxon>
        <taxon>Tracheophyta</taxon>
        <taxon>Spermatophyta</taxon>
        <taxon>Magnoliopsida</taxon>
        <taxon>eudicotyledons</taxon>
        <taxon>Gunneridae</taxon>
        <taxon>Pentapetalae</taxon>
        <taxon>asterids</taxon>
        <taxon>lamiids</taxon>
        <taxon>Gentianales</taxon>
        <taxon>Rubiaceae</taxon>
        <taxon>Ixoroideae</taxon>
        <taxon>Gardenieae complex</taxon>
        <taxon>Bertiereae - Coffeeae clade</taxon>
        <taxon>Coffeeae</taxon>
        <taxon>Coffea</taxon>
    </lineage>
</organism>
<keyword evidence="4" id="KW-1185">Reference proteome</keyword>
<dbReference type="Pfam" id="PF21530">
    <property type="entry name" value="Pif1_2B_dom"/>
    <property type="match status" value="1"/>
</dbReference>
<evidence type="ECO:0000313" key="4">
    <source>
        <dbReference type="Proteomes" id="UP001652660"/>
    </source>
</evidence>
<proteinExistence type="inferred from homology"/>
<dbReference type="PANTHER" id="PTHR10492">
    <property type="match status" value="1"/>
</dbReference>
<dbReference type="EC" id="5.6.2.3" evidence="1"/>
<dbReference type="GeneID" id="140011374"/>
<name>A0ABM4V9Q3_COFAR</name>
<keyword evidence="1" id="KW-0227">DNA damage</keyword>
<comment type="cofactor">
    <cofactor evidence="1">
        <name>Mg(2+)</name>
        <dbReference type="ChEBI" id="CHEBI:18420"/>
    </cofactor>
</comment>
<comment type="similarity">
    <text evidence="1">Belongs to the helicase family.</text>
</comment>
<evidence type="ECO:0000313" key="5">
    <source>
        <dbReference type="RefSeq" id="XP_071916266.1"/>
    </source>
</evidence>
<protein>
    <recommendedName>
        <fullName evidence="1">ATP-dependent DNA helicase</fullName>
        <ecNumber evidence="1">5.6.2.3</ecNumber>
    </recommendedName>
</protein>
<feature type="domain" description="DNA helicase Pif1-like 2B" evidence="3">
    <location>
        <begin position="296"/>
        <end position="341"/>
    </location>
</feature>
<accession>A0ABM4V9Q3</accession>
<evidence type="ECO:0000259" key="3">
    <source>
        <dbReference type="Pfam" id="PF21530"/>
    </source>
</evidence>
<dbReference type="SUPFAM" id="SSF52540">
    <property type="entry name" value="P-loop containing nucleoside triphosphate hydrolases"/>
    <property type="match status" value="2"/>
</dbReference>
<gene>
    <name evidence="5" type="primary">LOC140011374</name>
</gene>
<keyword evidence="1" id="KW-0234">DNA repair</keyword>
<feature type="domain" description="DNA helicase Pif1-like DEAD-box helicase" evidence="2">
    <location>
        <begin position="45"/>
        <end position="232"/>
    </location>
</feature>
<evidence type="ECO:0000256" key="1">
    <source>
        <dbReference type="RuleBase" id="RU363044"/>
    </source>
</evidence>
<reference evidence="5" key="1">
    <citation type="submission" date="2025-08" db="UniProtKB">
        <authorList>
            <consortium name="RefSeq"/>
        </authorList>
    </citation>
    <scope>IDENTIFICATION</scope>
    <source>
        <tissue evidence="5">Leaves</tissue>
    </source>
</reference>
<dbReference type="InterPro" id="IPR049163">
    <property type="entry name" value="Pif1-like_2B_dom"/>
</dbReference>
<evidence type="ECO:0000259" key="2">
    <source>
        <dbReference type="Pfam" id="PF05970"/>
    </source>
</evidence>
<dbReference type="InterPro" id="IPR027417">
    <property type="entry name" value="P-loop_NTPase"/>
</dbReference>
<dbReference type="CDD" id="cd18809">
    <property type="entry name" value="SF1_C_RecD"/>
    <property type="match status" value="1"/>
</dbReference>